<dbReference type="PANTHER" id="PTHR30246:SF1">
    <property type="entry name" value="2-DEHYDRO-3-DEOXY-6-PHOSPHOGALACTONATE ALDOLASE-RELATED"/>
    <property type="match status" value="1"/>
</dbReference>
<dbReference type="RefSeq" id="WP_145848084.1">
    <property type="nucleotide sequence ID" value="NZ_CP042239.1"/>
</dbReference>
<evidence type="ECO:0000313" key="6">
    <source>
        <dbReference type="EMBL" id="QDX26961.1"/>
    </source>
</evidence>
<evidence type="ECO:0000256" key="3">
    <source>
        <dbReference type="ARBA" id="ARBA00011233"/>
    </source>
</evidence>
<evidence type="ECO:0000256" key="2">
    <source>
        <dbReference type="ARBA" id="ARBA00006906"/>
    </source>
</evidence>
<comment type="similarity">
    <text evidence="2">Belongs to the KHG/KDPG aldolase family.</text>
</comment>
<reference evidence="6 7" key="1">
    <citation type="submission" date="2019-07" db="EMBL/GenBank/DDBJ databases">
        <title>Sphingomonas alkalisoli sp. nov., isolated from rhizosphere soil of Suaedae salsa.</title>
        <authorList>
            <person name="Zhang H."/>
            <person name="Xu L."/>
            <person name="Zhang J.-X."/>
            <person name="Sun J.-Q."/>
        </authorList>
    </citation>
    <scope>NUCLEOTIDE SEQUENCE [LARGE SCALE GENOMIC DNA]</scope>
    <source>
        <strain evidence="6 7">XS-10</strain>
    </source>
</reference>
<dbReference type="Gene3D" id="3.20.20.70">
    <property type="entry name" value="Aldolase class I"/>
    <property type="match status" value="1"/>
</dbReference>
<gene>
    <name evidence="6" type="ORF">FPZ54_13745</name>
</gene>
<name>A0A518RHQ3_9SPHN</name>
<dbReference type="InterPro" id="IPR013785">
    <property type="entry name" value="Aldolase_TIM"/>
</dbReference>
<dbReference type="InterPro" id="IPR000887">
    <property type="entry name" value="Aldlse_KDPG_KHG"/>
</dbReference>
<proteinExistence type="inferred from homology"/>
<evidence type="ECO:0000313" key="7">
    <source>
        <dbReference type="Proteomes" id="UP000318055"/>
    </source>
</evidence>
<keyword evidence="7" id="KW-1185">Reference proteome</keyword>
<protein>
    <submittedName>
        <fullName evidence="6">2-dehydro-3-deoxy-6-phosphogalactonate aldolase</fullName>
    </submittedName>
</protein>
<dbReference type="GO" id="GO:0016829">
    <property type="term" value="F:lyase activity"/>
    <property type="evidence" value="ECO:0007669"/>
    <property type="project" value="UniProtKB-KW"/>
</dbReference>
<dbReference type="AlphaFoldDB" id="A0A518RHQ3"/>
<dbReference type="KEGG" id="ssua:FPZ54_13745"/>
<dbReference type="CDD" id="cd00452">
    <property type="entry name" value="KDPG_aldolase"/>
    <property type="match status" value="1"/>
</dbReference>
<keyword evidence="4" id="KW-0456">Lyase</keyword>
<dbReference type="OrthoDB" id="7204076at2"/>
<dbReference type="NCBIfam" id="NF006600">
    <property type="entry name" value="PRK09140.1"/>
    <property type="match status" value="1"/>
</dbReference>
<dbReference type="SUPFAM" id="SSF51569">
    <property type="entry name" value="Aldolase"/>
    <property type="match status" value="1"/>
</dbReference>
<comment type="subunit">
    <text evidence="3">Homotrimer.</text>
</comment>
<evidence type="ECO:0000256" key="4">
    <source>
        <dbReference type="ARBA" id="ARBA00023239"/>
    </source>
</evidence>
<comment type="pathway">
    <text evidence="1">Carbohydrate acid metabolism.</text>
</comment>
<dbReference type="Proteomes" id="UP000318055">
    <property type="component" value="Chromosome"/>
</dbReference>
<sequence>MTHLASFDAAFAQCPLIAILRGVRPDEVETIGDALVDAGFTLIEVPLNSPDPLDSIARLARRLSDRAMVGAGTVLREADVAAVADAGGTLIISPNANPAVIAAAAGRGLISLPGIATPTEAFAAVDAGATALKLFPAEAASPTVLKAMRAVLPRDMRVLPVGGIAPDTMQPWRDAGAAGFGLGSALYKPGLTAIEVAERAAVFVAAIRT</sequence>
<dbReference type="PANTHER" id="PTHR30246">
    <property type="entry name" value="2-KETO-3-DEOXY-6-PHOSPHOGLUCONATE ALDOLASE"/>
    <property type="match status" value="1"/>
</dbReference>
<dbReference type="Pfam" id="PF01081">
    <property type="entry name" value="Aldolase"/>
    <property type="match status" value="1"/>
</dbReference>
<organism evidence="6 7">
    <name type="scientific">Sphingomonas suaedae</name>
    <dbReference type="NCBI Taxonomy" id="2599297"/>
    <lineage>
        <taxon>Bacteria</taxon>
        <taxon>Pseudomonadati</taxon>
        <taxon>Pseudomonadota</taxon>
        <taxon>Alphaproteobacteria</taxon>
        <taxon>Sphingomonadales</taxon>
        <taxon>Sphingomonadaceae</taxon>
        <taxon>Sphingomonas</taxon>
    </lineage>
</organism>
<keyword evidence="5" id="KW-0119">Carbohydrate metabolism</keyword>
<accession>A0A518RHQ3</accession>
<evidence type="ECO:0000256" key="1">
    <source>
        <dbReference type="ARBA" id="ARBA00004761"/>
    </source>
</evidence>
<evidence type="ECO:0000256" key="5">
    <source>
        <dbReference type="ARBA" id="ARBA00023277"/>
    </source>
</evidence>
<dbReference type="EMBL" id="CP042239">
    <property type="protein sequence ID" value="QDX26961.1"/>
    <property type="molecule type" value="Genomic_DNA"/>
</dbReference>